<gene>
    <name evidence="2" type="ORF">NDU88_003335</name>
</gene>
<name>A0AAV7WS35_PLEWA</name>
<sequence>MAGIYLCSVSSNVMGPTIPCTGRHPFVGHHTEQVSLSNRSFAWAFQESTGLFFQRFPTRGRSQRNARSGIVCSPGSAVITCIALTAASVATPKIRGPRGRLARSIFRPTLPSAGGLQLKGLPHPDHLWSCRTQEFSGPPAPRCLWLQQRVVRRCTTAPPPAPSSTPARRPMLCLQPLLSSVAQAAVRSTSPSTRGSQLQGLHHYSPLL</sequence>
<evidence type="ECO:0000313" key="3">
    <source>
        <dbReference type="Proteomes" id="UP001066276"/>
    </source>
</evidence>
<keyword evidence="3" id="KW-1185">Reference proteome</keyword>
<dbReference type="AlphaFoldDB" id="A0AAV7WS35"/>
<feature type="region of interest" description="Disordered" evidence="1">
    <location>
        <begin position="184"/>
        <end position="208"/>
    </location>
</feature>
<organism evidence="2 3">
    <name type="scientific">Pleurodeles waltl</name>
    <name type="common">Iberian ribbed newt</name>
    <dbReference type="NCBI Taxonomy" id="8319"/>
    <lineage>
        <taxon>Eukaryota</taxon>
        <taxon>Metazoa</taxon>
        <taxon>Chordata</taxon>
        <taxon>Craniata</taxon>
        <taxon>Vertebrata</taxon>
        <taxon>Euteleostomi</taxon>
        <taxon>Amphibia</taxon>
        <taxon>Batrachia</taxon>
        <taxon>Caudata</taxon>
        <taxon>Salamandroidea</taxon>
        <taxon>Salamandridae</taxon>
        <taxon>Pleurodelinae</taxon>
        <taxon>Pleurodeles</taxon>
    </lineage>
</organism>
<feature type="compositionally biased region" description="Polar residues" evidence="1">
    <location>
        <begin position="184"/>
        <end position="199"/>
    </location>
</feature>
<dbReference type="Proteomes" id="UP001066276">
    <property type="component" value="Chromosome 1_1"/>
</dbReference>
<accession>A0AAV7WS35</accession>
<reference evidence="2" key="1">
    <citation type="journal article" date="2022" name="bioRxiv">
        <title>Sequencing and chromosome-scale assembly of the giantPleurodeles waltlgenome.</title>
        <authorList>
            <person name="Brown T."/>
            <person name="Elewa A."/>
            <person name="Iarovenko S."/>
            <person name="Subramanian E."/>
            <person name="Araus A.J."/>
            <person name="Petzold A."/>
            <person name="Susuki M."/>
            <person name="Suzuki K.-i.T."/>
            <person name="Hayashi T."/>
            <person name="Toyoda A."/>
            <person name="Oliveira C."/>
            <person name="Osipova E."/>
            <person name="Leigh N.D."/>
            <person name="Simon A."/>
            <person name="Yun M.H."/>
        </authorList>
    </citation>
    <scope>NUCLEOTIDE SEQUENCE</scope>
    <source>
        <strain evidence="2">20211129_DDA</strain>
        <tissue evidence="2">Liver</tissue>
    </source>
</reference>
<comment type="caution">
    <text evidence="2">The sequence shown here is derived from an EMBL/GenBank/DDBJ whole genome shotgun (WGS) entry which is preliminary data.</text>
</comment>
<protein>
    <submittedName>
        <fullName evidence="2">Uncharacterized protein</fullName>
    </submittedName>
</protein>
<evidence type="ECO:0000313" key="2">
    <source>
        <dbReference type="EMBL" id="KAJ1215727.1"/>
    </source>
</evidence>
<evidence type="ECO:0000256" key="1">
    <source>
        <dbReference type="SAM" id="MobiDB-lite"/>
    </source>
</evidence>
<proteinExistence type="predicted"/>
<dbReference type="EMBL" id="JANPWB010000001">
    <property type="protein sequence ID" value="KAJ1215727.1"/>
    <property type="molecule type" value="Genomic_DNA"/>
</dbReference>